<dbReference type="EMBL" id="JABERL010000068">
    <property type="protein sequence ID" value="NNH79189.1"/>
    <property type="molecule type" value="Genomic_DNA"/>
</dbReference>
<comment type="caution">
    <text evidence="1">The sequence shown here is derived from an EMBL/GenBank/DDBJ whole genome shotgun (WGS) entry which is preliminary data.</text>
</comment>
<dbReference type="InterPro" id="IPR011990">
    <property type="entry name" value="TPR-like_helical_dom_sf"/>
</dbReference>
<dbReference type="InterPro" id="IPR006597">
    <property type="entry name" value="Sel1-like"/>
</dbReference>
<accession>A0A7Y2WCC5</accession>
<dbReference type="Gene3D" id="1.25.40.10">
    <property type="entry name" value="Tetratricopeptide repeat domain"/>
    <property type="match status" value="1"/>
</dbReference>
<gene>
    <name evidence="1" type="ORF">HLH17_16350</name>
</gene>
<name>A0A7Y2WCC5_9GAMM</name>
<dbReference type="RefSeq" id="WP_171541248.1">
    <property type="nucleotide sequence ID" value="NZ_JABERL010000068.1"/>
</dbReference>
<proteinExistence type="predicted"/>
<dbReference type="SUPFAM" id="SSF81901">
    <property type="entry name" value="HCP-like"/>
    <property type="match status" value="1"/>
</dbReference>
<dbReference type="SMART" id="SM00671">
    <property type="entry name" value="SEL1"/>
    <property type="match status" value="3"/>
</dbReference>
<evidence type="ECO:0000313" key="2">
    <source>
        <dbReference type="Proteomes" id="UP000569202"/>
    </source>
</evidence>
<dbReference type="Pfam" id="PF08238">
    <property type="entry name" value="Sel1"/>
    <property type="match status" value="3"/>
</dbReference>
<dbReference type="AlphaFoldDB" id="A0A7Y2WCC5"/>
<reference evidence="1 2" key="1">
    <citation type="submission" date="2020-04" db="EMBL/GenBank/DDBJ databases">
        <title>Acinetobacter Taxon 24.</title>
        <authorList>
            <person name="Nemec A."/>
            <person name="Radolfova-Krizova L."/>
            <person name="Higgins P.G."/>
            <person name="Spanelova P."/>
        </authorList>
    </citation>
    <scope>NUCLEOTIDE SEQUENCE [LARGE SCALE GENOMIC DNA]</scope>
    <source>
        <strain evidence="1 2">ANC 5380</strain>
    </source>
</reference>
<dbReference type="PANTHER" id="PTHR11102">
    <property type="entry name" value="SEL-1-LIKE PROTEIN"/>
    <property type="match status" value="1"/>
</dbReference>
<organism evidence="1 2">
    <name type="scientific">Acinetobacter terrae</name>
    <dbReference type="NCBI Taxonomy" id="2731247"/>
    <lineage>
        <taxon>Bacteria</taxon>
        <taxon>Pseudomonadati</taxon>
        <taxon>Pseudomonadota</taxon>
        <taxon>Gammaproteobacteria</taxon>
        <taxon>Moraxellales</taxon>
        <taxon>Moraxellaceae</taxon>
        <taxon>Acinetobacter</taxon>
        <taxon>Acinetobacter Taxon 24</taxon>
    </lineage>
</organism>
<dbReference type="Proteomes" id="UP000569202">
    <property type="component" value="Unassembled WGS sequence"/>
</dbReference>
<protein>
    <submittedName>
        <fullName evidence="1">Sel1 repeat family protein</fullName>
    </submittedName>
</protein>
<dbReference type="GO" id="GO:0036503">
    <property type="term" value="P:ERAD pathway"/>
    <property type="evidence" value="ECO:0007669"/>
    <property type="project" value="TreeGrafter"/>
</dbReference>
<dbReference type="InterPro" id="IPR050767">
    <property type="entry name" value="Sel1_AlgK"/>
</dbReference>
<sequence length="269" mass="30064">MKLRKRILEQNDKKAIPQLHELARNAHVHSIVLMGYLYDQKPNLVAKNPKYAAQYWHVSAKSGDSVSLYNLGILYLNGRGVPKDIATAKRLFSMSSSNGLFQANYILGQMEESNKNYNLAMNHYKKCVSVNYLPQCKTRYAINAITRTKLTPREAQDAVSQLTSASSSGDLEATYTLSRLAAEGVVINKSYSSMVYYLELMMRSPKSNAHYKQLASNMYRSYNPPPDDVKAGKDKYSRANAGNALHPKLMSFKPIDPTATILDAGGVLR</sequence>
<evidence type="ECO:0000313" key="1">
    <source>
        <dbReference type="EMBL" id="NNH79189.1"/>
    </source>
</evidence>
<dbReference type="PANTHER" id="PTHR11102:SF147">
    <property type="entry name" value="SEL1L ADAPTOR SUBUNIT OF ERAD E3 UBIQUITIN LIGASE"/>
    <property type="match status" value="1"/>
</dbReference>